<feature type="region of interest" description="Disordered" evidence="2">
    <location>
        <begin position="293"/>
        <end position="329"/>
    </location>
</feature>
<keyword evidence="4" id="KW-1185">Reference proteome</keyword>
<evidence type="ECO:0000313" key="4">
    <source>
        <dbReference type="Proteomes" id="UP001595705"/>
    </source>
</evidence>
<keyword evidence="1" id="KW-0040">ANK repeat</keyword>
<feature type="compositionally biased region" description="Basic and acidic residues" evidence="2">
    <location>
        <begin position="309"/>
        <end position="329"/>
    </location>
</feature>
<dbReference type="RefSeq" id="WP_386742771.1">
    <property type="nucleotide sequence ID" value="NZ_JBHRYA010000003.1"/>
</dbReference>
<proteinExistence type="predicted"/>
<gene>
    <name evidence="3" type="ORF">ACFONC_05835</name>
</gene>
<accession>A0ABV7XIR1</accession>
<reference evidence="4" key="1">
    <citation type="journal article" date="2019" name="Int. J. Syst. Evol. Microbiol.">
        <title>The Global Catalogue of Microorganisms (GCM) 10K type strain sequencing project: providing services to taxonomists for standard genome sequencing and annotation.</title>
        <authorList>
            <consortium name="The Broad Institute Genomics Platform"/>
            <consortium name="The Broad Institute Genome Sequencing Center for Infectious Disease"/>
            <person name="Wu L."/>
            <person name="Ma J."/>
        </authorList>
    </citation>
    <scope>NUCLEOTIDE SEQUENCE [LARGE SCALE GENOMIC DNA]</scope>
    <source>
        <strain evidence="4">KCTC 42441</strain>
    </source>
</reference>
<sequence length="329" mass="34684">MTHPPDRRIVSAKRVPLRAAAAATVALCTMWSVLPGCTVQTPDHAGDGAQQPRQGSTVTQTLRIEQHFNGPELELAQASAAGDAAQVARLVGEDHADPNAVSPGGLPLIAWPVLQGSAAGVRALLEHGADANRAAPAAGTVMTWAAKAGDPAVLQVFLEHGGNANAIDNNGEPLTRVAALAGRWDNVKLLVEHGADIDATAHGQPNTSLLAYYSAGQFDKAHWLLEHGADPGYRIETAPSEDRVGAQPIVENIYWWPVQAGRFPQLAQWQQRCQSLLAARGLSVPAEPPHLARLRASQGGDGGNAGTTRDLDAEIREHEAGLRQRLGEG</sequence>
<dbReference type="Gene3D" id="1.25.40.20">
    <property type="entry name" value="Ankyrin repeat-containing domain"/>
    <property type="match status" value="1"/>
</dbReference>
<evidence type="ECO:0000256" key="1">
    <source>
        <dbReference type="PROSITE-ProRule" id="PRU00023"/>
    </source>
</evidence>
<dbReference type="Pfam" id="PF12796">
    <property type="entry name" value="Ank_2"/>
    <property type="match status" value="1"/>
</dbReference>
<protein>
    <submittedName>
        <fullName evidence="3">Ankyrin repeat domain-containing protein</fullName>
    </submittedName>
</protein>
<dbReference type="InterPro" id="IPR051616">
    <property type="entry name" value="Cul2-RING_E3_ligase_SR"/>
</dbReference>
<dbReference type="SMART" id="SM00248">
    <property type="entry name" value="ANK"/>
    <property type="match status" value="4"/>
</dbReference>
<feature type="repeat" description="ANK" evidence="1">
    <location>
        <begin position="170"/>
        <end position="202"/>
    </location>
</feature>
<evidence type="ECO:0000256" key="2">
    <source>
        <dbReference type="SAM" id="MobiDB-lite"/>
    </source>
</evidence>
<dbReference type="InterPro" id="IPR036770">
    <property type="entry name" value="Ankyrin_rpt-contain_sf"/>
</dbReference>
<dbReference type="InterPro" id="IPR002110">
    <property type="entry name" value="Ankyrin_rpt"/>
</dbReference>
<dbReference type="SUPFAM" id="SSF48403">
    <property type="entry name" value="Ankyrin repeat"/>
    <property type="match status" value="1"/>
</dbReference>
<evidence type="ECO:0000313" key="3">
    <source>
        <dbReference type="EMBL" id="MFC3715668.1"/>
    </source>
</evidence>
<organism evidence="3 4">
    <name type="scientific">Luteimonas soli</name>
    <dbReference type="NCBI Taxonomy" id="1648966"/>
    <lineage>
        <taxon>Bacteria</taxon>
        <taxon>Pseudomonadati</taxon>
        <taxon>Pseudomonadota</taxon>
        <taxon>Gammaproteobacteria</taxon>
        <taxon>Lysobacterales</taxon>
        <taxon>Lysobacteraceae</taxon>
        <taxon>Luteimonas</taxon>
    </lineage>
</organism>
<comment type="caution">
    <text evidence="3">The sequence shown here is derived from an EMBL/GenBank/DDBJ whole genome shotgun (WGS) entry which is preliminary data.</text>
</comment>
<dbReference type="PANTHER" id="PTHR46224">
    <property type="entry name" value="ANKYRIN REPEAT FAMILY PROTEIN"/>
    <property type="match status" value="1"/>
</dbReference>
<dbReference type="PROSITE" id="PS50088">
    <property type="entry name" value="ANK_REPEAT"/>
    <property type="match status" value="1"/>
</dbReference>
<dbReference type="Proteomes" id="UP001595705">
    <property type="component" value="Unassembled WGS sequence"/>
</dbReference>
<dbReference type="EMBL" id="JBHRYA010000003">
    <property type="protein sequence ID" value="MFC3715668.1"/>
    <property type="molecule type" value="Genomic_DNA"/>
</dbReference>
<name>A0ABV7XIR1_9GAMM</name>